<keyword evidence="1" id="KW-1133">Transmembrane helix</keyword>
<accession>A0A5J6T636</accession>
<proteinExistence type="predicted"/>
<reference evidence="2 3" key="1">
    <citation type="submission" date="2019-07" db="EMBL/GenBank/DDBJ databases">
        <authorList>
            <person name="Loney R.E."/>
            <person name="Krukonis G.P."/>
            <person name="Delesalle V.A."/>
        </authorList>
    </citation>
    <scope>NUCLEOTIDE SEQUENCE [LARGE SCALE GENOMIC DNA]</scope>
</reference>
<keyword evidence="1" id="KW-0812">Transmembrane</keyword>
<name>A0A5J6T636_9CAUD</name>
<organism evidence="2 3">
    <name type="scientific">Bacillus phage 019DV002</name>
    <dbReference type="NCBI Taxonomy" id="2601653"/>
    <lineage>
        <taxon>Viruses</taxon>
        <taxon>Duplodnaviria</taxon>
        <taxon>Heunggongvirae</taxon>
        <taxon>Uroviricota</taxon>
        <taxon>Caudoviricetes</taxon>
        <taxon>Ehrlichviridae</taxon>
        <taxon>Gettysburgvirus</taxon>
        <taxon>Gettysburgvirus gv019DV002</taxon>
    </lineage>
</organism>
<dbReference type="Proteomes" id="UP000325508">
    <property type="component" value="Segment"/>
</dbReference>
<keyword evidence="3" id="KW-1185">Reference proteome</keyword>
<protein>
    <submittedName>
        <fullName evidence="2">Uncharacterized protein</fullName>
    </submittedName>
</protein>
<feature type="transmembrane region" description="Helical" evidence="1">
    <location>
        <begin position="6"/>
        <end position="29"/>
    </location>
</feature>
<evidence type="ECO:0000256" key="1">
    <source>
        <dbReference type="SAM" id="Phobius"/>
    </source>
</evidence>
<evidence type="ECO:0000313" key="3">
    <source>
        <dbReference type="Proteomes" id="UP000325508"/>
    </source>
</evidence>
<dbReference type="EMBL" id="MN176220">
    <property type="protein sequence ID" value="QFG05201.1"/>
    <property type="molecule type" value="Genomic_DNA"/>
</dbReference>
<evidence type="ECO:0000313" key="2">
    <source>
        <dbReference type="EMBL" id="QFG05201.1"/>
    </source>
</evidence>
<keyword evidence="1" id="KW-0472">Membrane</keyword>
<sequence length="64" mass="7369">MMTALTIVLWCIVGMISVSFLTGITVLVISWHGFHKMSKEFIKFDEPESDDIETIIKGFKEFEK</sequence>
<gene>
    <name evidence="2" type="primary">59</name>
    <name evidence="2" type="ORF">019DV002_59</name>
</gene>